<protein>
    <recommendedName>
        <fullName evidence="6">Leucine rich repeat containing 56</fullName>
    </recommendedName>
</protein>
<feature type="region of interest" description="Disordered" evidence="3">
    <location>
        <begin position="312"/>
        <end position="472"/>
    </location>
</feature>
<dbReference type="InterPro" id="IPR001611">
    <property type="entry name" value="Leu-rich_rpt"/>
</dbReference>
<evidence type="ECO:0000313" key="4">
    <source>
        <dbReference type="Ensembl" id="ENSSSCP00030022650.1"/>
    </source>
</evidence>
<feature type="compositionally biased region" description="Polar residues" evidence="3">
    <location>
        <begin position="460"/>
        <end position="472"/>
    </location>
</feature>
<dbReference type="InterPro" id="IPR040091">
    <property type="entry name" value="LRRC56"/>
</dbReference>
<dbReference type="SUPFAM" id="SSF52058">
    <property type="entry name" value="L domain-like"/>
    <property type="match status" value="1"/>
</dbReference>
<organism evidence="4 5">
    <name type="scientific">Sus scrofa</name>
    <name type="common">Pig</name>
    <dbReference type="NCBI Taxonomy" id="9823"/>
    <lineage>
        <taxon>Eukaryota</taxon>
        <taxon>Metazoa</taxon>
        <taxon>Chordata</taxon>
        <taxon>Craniata</taxon>
        <taxon>Vertebrata</taxon>
        <taxon>Euteleostomi</taxon>
        <taxon>Mammalia</taxon>
        <taxon>Eutheria</taxon>
        <taxon>Laurasiatheria</taxon>
        <taxon>Artiodactyla</taxon>
        <taxon>Suina</taxon>
        <taxon>Suidae</taxon>
        <taxon>Sus</taxon>
    </lineage>
</organism>
<dbReference type="Gene3D" id="3.80.10.10">
    <property type="entry name" value="Ribonuclease Inhibitor"/>
    <property type="match status" value="1"/>
</dbReference>
<dbReference type="InterPro" id="IPR025875">
    <property type="entry name" value="Leu-rich_rpt_4"/>
</dbReference>
<dbReference type="InterPro" id="IPR032675">
    <property type="entry name" value="LRR_dom_sf"/>
</dbReference>
<feature type="region of interest" description="Disordered" evidence="3">
    <location>
        <begin position="263"/>
        <end position="283"/>
    </location>
</feature>
<keyword evidence="2" id="KW-0677">Repeat</keyword>
<evidence type="ECO:0000313" key="5">
    <source>
        <dbReference type="Proteomes" id="UP000694570"/>
    </source>
</evidence>
<evidence type="ECO:0000256" key="3">
    <source>
        <dbReference type="SAM" id="MobiDB-lite"/>
    </source>
</evidence>
<dbReference type="PANTHER" id="PTHR22708:SF0">
    <property type="entry name" value="LEUCINE-RICH REPEAT-CONTAINING PROTEIN 56"/>
    <property type="match status" value="1"/>
</dbReference>
<reference evidence="4" key="1">
    <citation type="submission" date="2025-08" db="UniProtKB">
        <authorList>
            <consortium name="Ensembl"/>
        </authorList>
    </citation>
    <scope>IDENTIFICATION</scope>
</reference>
<dbReference type="AlphaFoldDB" id="A0A8D0WN80"/>
<evidence type="ECO:0000256" key="2">
    <source>
        <dbReference type="ARBA" id="ARBA00022737"/>
    </source>
</evidence>
<dbReference type="PANTHER" id="PTHR22708">
    <property type="entry name" value="LEUCINE-RICH REPEAT-CONTAINING PROTEIN 56"/>
    <property type="match status" value="1"/>
</dbReference>
<proteinExistence type="predicted"/>
<feature type="compositionally biased region" description="Basic and acidic residues" evidence="3">
    <location>
        <begin position="393"/>
        <end position="407"/>
    </location>
</feature>
<name>A0A8D0WN80_PIG</name>
<accession>A0A8D0WN80</accession>
<dbReference type="Proteomes" id="UP000694570">
    <property type="component" value="Unplaced"/>
</dbReference>
<evidence type="ECO:0000256" key="1">
    <source>
        <dbReference type="ARBA" id="ARBA00022614"/>
    </source>
</evidence>
<sequence>MDQAWDRAHGPRPNTATVQVRELSWLGLHNPCPQIKDRGSHGGGQSQQLGEEHLAPTRLQALAQAGDLRQVSVLELCVDTRRNSLGNFGVHLPNLSQLKLNGSCLGSLRDLGTALGRLQVLWLARCGLADLDGISSFPELKELYLSYNGIADVSPLCLLEQLEVLDLEGNCVEGLGQLSYLQLCPRLAVLTLEGNPVCLRPGPGPADTVPEGYNYRAEVTKLIPQLQVLDEVPATHTGLPTSRKLDQDWLMVKQAIKKGSVLDSPLPGLGRPHGPPTWRLGPKLSPPEIQPWVPRPWPLSLLVPGGPLPEDLLPKGLAPEDDASNLTHGAGRVLCGNPTKALQERRHQGQAWVYPEKLPPHRPEDLATGVSTPRPDPVDSRDLRASAGLQALREPRLRPLPRRRLESGEEGTTAPWGPQRAPEEQEDEAGPEPRSRPPSLVPETSRTLDYSLIPSPPKSLMSSDRGSSWGSTDLQFRGRRLRALGTLGSDPGQGLAAVTALRALEVASGPSPRARGCPGPKPAPDPAARPLASGAPEPHHHSPIPP</sequence>
<keyword evidence="1" id="KW-0433">Leucine-rich repeat</keyword>
<dbReference type="Pfam" id="PF12799">
    <property type="entry name" value="LRR_4"/>
    <property type="match status" value="1"/>
</dbReference>
<dbReference type="Ensembl" id="ENSSSCT00030049870.1">
    <property type="protein sequence ID" value="ENSSSCP00030022650.1"/>
    <property type="gene ID" value="ENSSSCG00030035926.1"/>
</dbReference>
<dbReference type="PROSITE" id="PS51450">
    <property type="entry name" value="LRR"/>
    <property type="match status" value="2"/>
</dbReference>
<evidence type="ECO:0008006" key="6">
    <source>
        <dbReference type="Google" id="ProtNLM"/>
    </source>
</evidence>
<feature type="region of interest" description="Disordered" evidence="3">
    <location>
        <begin position="508"/>
        <end position="546"/>
    </location>
</feature>